<dbReference type="EMBL" id="CP002689">
    <property type="protein sequence ID" value="AEE13291.1"/>
    <property type="molecule type" value="Genomic_DNA"/>
</dbReference>
<organism evidence="1 2">
    <name type="scientific">Porphyromonas asaccharolytica (strain ATCC 25260 / DSM 20707 / BCRC 10618 / CCUG 7834 / JCM 6326 / LMG 13178 / VPI 4198 / B440)</name>
    <name type="common">Bacteroides asaccharolyticus</name>
    <dbReference type="NCBI Taxonomy" id="879243"/>
    <lineage>
        <taxon>Bacteria</taxon>
        <taxon>Pseudomonadati</taxon>
        <taxon>Bacteroidota</taxon>
        <taxon>Bacteroidia</taxon>
        <taxon>Bacteroidales</taxon>
        <taxon>Porphyromonadaceae</taxon>
        <taxon>Porphyromonas</taxon>
    </lineage>
</organism>
<sequence length="121" mass="13764">MAGKDYRDLIVWQKAMQLTIDVYNLIRQLPLEEKYALSDQMRRSAISIPSNIAEGNARESKRDTNHFLHIAQGSRAELETQLELCLRIGYLSETQLKETLSLSDEVGRMLAGLIKSLKSNL</sequence>
<dbReference type="RefSeq" id="WP_004331135.1">
    <property type="nucleotide sequence ID" value="NC_015501.1"/>
</dbReference>
<dbReference type="PANTHER" id="PTHR38471:SF2">
    <property type="entry name" value="FOUR HELIX BUNDLE PROTEIN"/>
    <property type="match status" value="1"/>
</dbReference>
<dbReference type="STRING" id="879243.Poras_1352"/>
<dbReference type="AlphaFoldDB" id="F4KMJ2"/>
<dbReference type="PANTHER" id="PTHR38471">
    <property type="entry name" value="FOUR HELIX BUNDLE PROTEIN"/>
    <property type="match status" value="1"/>
</dbReference>
<reference evidence="2" key="1">
    <citation type="submission" date="2011-04" db="EMBL/GenBank/DDBJ databases">
        <title>The complete genome of Porphyromonas asaccharolytica DSM 20707.</title>
        <authorList>
            <person name="Lucas S."/>
            <person name="Han J."/>
            <person name="Lapidus A."/>
            <person name="Bruce D."/>
            <person name="Goodwin L."/>
            <person name="Pitluck S."/>
            <person name="Peters L."/>
            <person name="Kyrpides N."/>
            <person name="Mavromatis K."/>
            <person name="Ivanova N."/>
            <person name="Ovchinnikova G."/>
            <person name="Pagani I."/>
            <person name="Lu M."/>
            <person name="Detter J.C."/>
            <person name="Tapia R."/>
            <person name="Han C."/>
            <person name="Land M."/>
            <person name="Hauser L."/>
            <person name="Markowitz V."/>
            <person name="Cheng J.-F."/>
            <person name="Hugenholtz P."/>
            <person name="Woyke T."/>
            <person name="Wu D."/>
            <person name="Gronow S."/>
            <person name="Wellnitz S."/>
            <person name="Brambilla E."/>
            <person name="Klenk H.-P."/>
            <person name="Eisen J.A."/>
        </authorList>
    </citation>
    <scope>NUCLEOTIDE SEQUENCE [LARGE SCALE GENOMIC DNA]</scope>
    <source>
        <strain evidence="2">ATCC 25260 / DSM 20707 / VPI 4198</strain>
    </source>
</reference>
<dbReference type="KEGG" id="pah:Poras_1352"/>
<dbReference type="SUPFAM" id="SSF158446">
    <property type="entry name" value="IVS-encoded protein-like"/>
    <property type="match status" value="1"/>
</dbReference>
<name>F4KMJ2_PORAD</name>
<dbReference type="CDD" id="cd16377">
    <property type="entry name" value="23S_rRNA_IVP_like"/>
    <property type="match status" value="1"/>
</dbReference>
<dbReference type="NCBIfam" id="TIGR02436">
    <property type="entry name" value="four helix bundle protein"/>
    <property type="match status" value="1"/>
</dbReference>
<dbReference type="InterPro" id="IPR036583">
    <property type="entry name" value="23S_rRNA_IVS_sf"/>
</dbReference>
<dbReference type="eggNOG" id="COG0399">
    <property type="taxonomic scope" value="Bacteria"/>
</dbReference>
<protein>
    <submittedName>
        <fullName evidence="1">S23 ribosomal protein</fullName>
    </submittedName>
</protein>
<evidence type="ECO:0000313" key="2">
    <source>
        <dbReference type="Proteomes" id="UP000006545"/>
    </source>
</evidence>
<dbReference type="GO" id="GO:0005840">
    <property type="term" value="C:ribosome"/>
    <property type="evidence" value="ECO:0007669"/>
    <property type="project" value="UniProtKB-KW"/>
</dbReference>
<evidence type="ECO:0000313" key="1">
    <source>
        <dbReference type="EMBL" id="AEE13291.1"/>
    </source>
</evidence>
<keyword evidence="2" id="KW-1185">Reference proteome</keyword>
<dbReference type="OrthoDB" id="9811959at2"/>
<dbReference type="Proteomes" id="UP000006545">
    <property type="component" value="Chromosome"/>
</dbReference>
<dbReference type="HOGENOM" id="CLU_129874_0_6_10"/>
<proteinExistence type="predicted"/>
<keyword evidence="1" id="KW-0689">Ribosomal protein</keyword>
<accession>F4KMJ2</accession>
<keyword evidence="1" id="KW-0687">Ribonucleoprotein</keyword>
<dbReference type="InterPro" id="IPR012657">
    <property type="entry name" value="23S_rRNA-intervening_sequence"/>
</dbReference>
<gene>
    <name evidence="1" type="ordered locus">Poras_1352</name>
</gene>
<dbReference type="Gene3D" id="1.20.1440.60">
    <property type="entry name" value="23S rRNA-intervening sequence"/>
    <property type="match status" value="1"/>
</dbReference>
<dbReference type="Pfam" id="PF05635">
    <property type="entry name" value="23S_rRNA_IVP"/>
    <property type="match status" value="1"/>
</dbReference>